<dbReference type="Proteomes" id="UP000238157">
    <property type="component" value="Unassembled WGS sequence"/>
</dbReference>
<proteinExistence type="predicted"/>
<organism evidence="2 3">
    <name type="scientific">Mongoliibacter ruber</name>
    <dbReference type="NCBI Taxonomy" id="1750599"/>
    <lineage>
        <taxon>Bacteria</taxon>
        <taxon>Pseudomonadati</taxon>
        <taxon>Bacteroidota</taxon>
        <taxon>Cytophagia</taxon>
        <taxon>Cytophagales</taxon>
        <taxon>Cyclobacteriaceae</taxon>
        <taxon>Mongoliibacter</taxon>
    </lineage>
</organism>
<evidence type="ECO:0000256" key="1">
    <source>
        <dbReference type="SAM" id="SignalP"/>
    </source>
</evidence>
<gene>
    <name evidence="2" type="ORF">CLW00_101202</name>
</gene>
<feature type="chain" id="PRO_5015625063" evidence="1">
    <location>
        <begin position="22"/>
        <end position="149"/>
    </location>
</feature>
<evidence type="ECO:0000313" key="2">
    <source>
        <dbReference type="EMBL" id="PRY90541.1"/>
    </source>
</evidence>
<dbReference type="InterPro" id="IPR046219">
    <property type="entry name" value="DUF6252"/>
</dbReference>
<keyword evidence="1" id="KW-0732">Signal</keyword>
<dbReference type="Pfam" id="PF19765">
    <property type="entry name" value="DUF6252"/>
    <property type="match status" value="1"/>
</dbReference>
<dbReference type="AlphaFoldDB" id="A0A2T0WV16"/>
<name>A0A2T0WV16_9BACT</name>
<dbReference type="RefSeq" id="WP_146131350.1">
    <property type="nucleotide sequence ID" value="NZ_PVTR01000001.1"/>
</dbReference>
<sequence length="149" mass="15609">MKKFTTIILLSLLIMSMSLSSCDNDDSPNGNYNVEAQIDGTAWKGSGNSQVVAVAGITSTSIAAGASDRSAFSITIMDDKPGNYPLANVASYTDSNQTVYMATSGSMVITKFEGNQISGTFSFTARPALGTGNGITIAEGKFTNVNVRR</sequence>
<protein>
    <submittedName>
        <fullName evidence="2">Uncharacterized protein</fullName>
    </submittedName>
</protein>
<dbReference type="EMBL" id="PVTR01000001">
    <property type="protein sequence ID" value="PRY90541.1"/>
    <property type="molecule type" value="Genomic_DNA"/>
</dbReference>
<feature type="signal peptide" evidence="1">
    <location>
        <begin position="1"/>
        <end position="21"/>
    </location>
</feature>
<dbReference type="OrthoDB" id="825584at2"/>
<evidence type="ECO:0000313" key="3">
    <source>
        <dbReference type="Proteomes" id="UP000238157"/>
    </source>
</evidence>
<keyword evidence="3" id="KW-1185">Reference proteome</keyword>
<dbReference type="PROSITE" id="PS51257">
    <property type="entry name" value="PROKAR_LIPOPROTEIN"/>
    <property type="match status" value="1"/>
</dbReference>
<accession>A0A2T0WV16</accession>
<reference evidence="2 3" key="1">
    <citation type="submission" date="2018-03" db="EMBL/GenBank/DDBJ databases">
        <title>Genomic Encyclopedia of Archaeal and Bacterial Type Strains, Phase II (KMG-II): from individual species to whole genera.</title>
        <authorList>
            <person name="Goeker M."/>
        </authorList>
    </citation>
    <scope>NUCLEOTIDE SEQUENCE [LARGE SCALE GENOMIC DNA]</scope>
    <source>
        <strain evidence="2 3">DSM 27929</strain>
    </source>
</reference>
<comment type="caution">
    <text evidence="2">The sequence shown here is derived from an EMBL/GenBank/DDBJ whole genome shotgun (WGS) entry which is preliminary data.</text>
</comment>